<proteinExistence type="predicted"/>
<name>A0A6A4GAC8_9AGAR</name>
<dbReference type="EMBL" id="ML771589">
    <property type="protein sequence ID" value="KAE9382415.1"/>
    <property type="molecule type" value="Genomic_DNA"/>
</dbReference>
<accession>A0A6A4GAC8</accession>
<sequence length="52" mass="5474">MLQRLKKREGGGCVQASIIYAPRHASRSLLALHIPPLLFTTSACIAAAPASS</sequence>
<organism evidence="1 2">
    <name type="scientific">Gymnopus androsaceus JB14</name>
    <dbReference type="NCBI Taxonomy" id="1447944"/>
    <lineage>
        <taxon>Eukaryota</taxon>
        <taxon>Fungi</taxon>
        <taxon>Dikarya</taxon>
        <taxon>Basidiomycota</taxon>
        <taxon>Agaricomycotina</taxon>
        <taxon>Agaricomycetes</taxon>
        <taxon>Agaricomycetidae</taxon>
        <taxon>Agaricales</taxon>
        <taxon>Marasmiineae</taxon>
        <taxon>Omphalotaceae</taxon>
        <taxon>Gymnopus</taxon>
    </lineage>
</organism>
<evidence type="ECO:0000313" key="2">
    <source>
        <dbReference type="Proteomes" id="UP000799118"/>
    </source>
</evidence>
<dbReference type="AlphaFoldDB" id="A0A6A4GAC8"/>
<reference evidence="1" key="1">
    <citation type="journal article" date="2019" name="Environ. Microbiol.">
        <title>Fungal ecological strategies reflected in gene transcription - a case study of two litter decomposers.</title>
        <authorList>
            <person name="Barbi F."/>
            <person name="Kohler A."/>
            <person name="Barry K."/>
            <person name="Baskaran P."/>
            <person name="Daum C."/>
            <person name="Fauchery L."/>
            <person name="Ihrmark K."/>
            <person name="Kuo A."/>
            <person name="LaButti K."/>
            <person name="Lipzen A."/>
            <person name="Morin E."/>
            <person name="Grigoriev I.V."/>
            <person name="Henrissat B."/>
            <person name="Lindahl B."/>
            <person name="Martin F."/>
        </authorList>
    </citation>
    <scope>NUCLEOTIDE SEQUENCE</scope>
    <source>
        <strain evidence="1">JB14</strain>
    </source>
</reference>
<gene>
    <name evidence="1" type="ORF">BT96DRAFT_1010687</name>
</gene>
<dbReference type="Proteomes" id="UP000799118">
    <property type="component" value="Unassembled WGS sequence"/>
</dbReference>
<protein>
    <submittedName>
        <fullName evidence="1">Uncharacterized protein</fullName>
    </submittedName>
</protein>
<keyword evidence="2" id="KW-1185">Reference proteome</keyword>
<evidence type="ECO:0000313" key="1">
    <source>
        <dbReference type="EMBL" id="KAE9382415.1"/>
    </source>
</evidence>